<sequence>MLPKPVSKGAPITTPSAYTDIKCPAFGILIEKAEATSGKIPMMTNSVSPIPNPPMAKDSKDLFIKIMVL</sequence>
<accession>A0ABY9XW43</accession>
<dbReference type="Proteomes" id="UP001302806">
    <property type="component" value="Chromosome"/>
</dbReference>
<organism evidence="1 2">
    <name type="scientific">Thalassobellus suaedae</name>
    <dbReference type="NCBI Taxonomy" id="3074124"/>
    <lineage>
        <taxon>Bacteria</taxon>
        <taxon>Pseudomonadati</taxon>
        <taxon>Bacteroidota</taxon>
        <taxon>Flavobacteriia</taxon>
        <taxon>Flavobacteriales</taxon>
        <taxon>Flavobacteriaceae</taxon>
        <taxon>Thalassobellus</taxon>
    </lineage>
</organism>
<proteinExistence type="predicted"/>
<gene>
    <name evidence="1" type="ORF">RHP51_05715</name>
</gene>
<name>A0ABY9XW43_9FLAO</name>
<evidence type="ECO:0000313" key="1">
    <source>
        <dbReference type="EMBL" id="WNH10179.1"/>
    </source>
</evidence>
<dbReference type="EMBL" id="CP134537">
    <property type="protein sequence ID" value="WNH10179.1"/>
    <property type="molecule type" value="Genomic_DNA"/>
</dbReference>
<dbReference type="RefSeq" id="WP_415866504.1">
    <property type="nucleotide sequence ID" value="NZ_CP134537.1"/>
</dbReference>
<reference evidence="1 2" key="1">
    <citation type="submission" date="2023-09" db="EMBL/GenBank/DDBJ databases">
        <title>Thalassobella suaedae gen. nov., sp. nov., a marine bacterium of the family Flavobacteriaceae isolated from a halophyte Suaeda japonica.</title>
        <authorList>
            <person name="Lee S.Y."/>
            <person name="Hwang C.Y."/>
        </authorList>
    </citation>
    <scope>NUCLEOTIDE SEQUENCE [LARGE SCALE GENOMIC DNA]</scope>
    <source>
        <strain evidence="1 2">HL-DH14</strain>
    </source>
</reference>
<evidence type="ECO:0000313" key="2">
    <source>
        <dbReference type="Proteomes" id="UP001302806"/>
    </source>
</evidence>
<protein>
    <submittedName>
        <fullName evidence="1">Uncharacterized protein</fullName>
    </submittedName>
</protein>